<dbReference type="EMBL" id="JASPKY010001410">
    <property type="protein sequence ID" value="KAK9674900.1"/>
    <property type="molecule type" value="Genomic_DNA"/>
</dbReference>
<organism evidence="1 2">
    <name type="scientific">Popillia japonica</name>
    <name type="common">Japanese beetle</name>
    <dbReference type="NCBI Taxonomy" id="7064"/>
    <lineage>
        <taxon>Eukaryota</taxon>
        <taxon>Metazoa</taxon>
        <taxon>Ecdysozoa</taxon>
        <taxon>Arthropoda</taxon>
        <taxon>Hexapoda</taxon>
        <taxon>Insecta</taxon>
        <taxon>Pterygota</taxon>
        <taxon>Neoptera</taxon>
        <taxon>Endopterygota</taxon>
        <taxon>Coleoptera</taxon>
        <taxon>Polyphaga</taxon>
        <taxon>Scarabaeiformia</taxon>
        <taxon>Scarabaeidae</taxon>
        <taxon>Rutelinae</taxon>
        <taxon>Popillia</taxon>
    </lineage>
</organism>
<proteinExistence type="predicted"/>
<evidence type="ECO:0000313" key="1">
    <source>
        <dbReference type="EMBL" id="KAK9674900.1"/>
    </source>
</evidence>
<evidence type="ECO:0000313" key="2">
    <source>
        <dbReference type="Proteomes" id="UP001458880"/>
    </source>
</evidence>
<reference evidence="1 2" key="1">
    <citation type="journal article" date="2024" name="BMC Genomics">
        <title>De novo assembly and annotation of Popillia japonica's genome with initial clues to its potential as an invasive pest.</title>
        <authorList>
            <person name="Cucini C."/>
            <person name="Boschi S."/>
            <person name="Funari R."/>
            <person name="Cardaioli E."/>
            <person name="Iannotti N."/>
            <person name="Marturano G."/>
            <person name="Paoli F."/>
            <person name="Bruttini M."/>
            <person name="Carapelli A."/>
            <person name="Frati F."/>
            <person name="Nardi F."/>
        </authorList>
    </citation>
    <scope>NUCLEOTIDE SEQUENCE [LARGE SCALE GENOMIC DNA]</scope>
    <source>
        <strain evidence="1">DMR45628</strain>
    </source>
</reference>
<feature type="non-terminal residue" evidence="1">
    <location>
        <position position="250"/>
    </location>
</feature>
<sequence>MIEIPFFYRTDFETQKIEIPPGSSILKNIKTTHPEGTEIILDEIIYDNDLLKFPACIVKVKNETAQKLHNSSIEIPFFYRTDFETQKIEIPPGSSILKNIKTTHPEGTEIILDEIIYDNDLLKFPACIVKVKNETVCLEIQNPTDQTQLITLKPNFISKFGTVFNSEDHDCCHIDKFGTVFNSEDHDCCHIENIVTPDYERVDYKSLFQNLRTNHLNVEEKRLLEKVIKDFADIFHNESHLLTFTNKIKH</sequence>
<protein>
    <submittedName>
        <fullName evidence="1">Uncharacterized protein</fullName>
    </submittedName>
</protein>
<keyword evidence="2" id="KW-1185">Reference proteome</keyword>
<gene>
    <name evidence="1" type="ORF">QE152_g40777</name>
</gene>
<accession>A0AAW1HFT6</accession>
<dbReference type="AlphaFoldDB" id="A0AAW1HFT6"/>
<name>A0AAW1HFT6_POPJA</name>
<dbReference type="Proteomes" id="UP001458880">
    <property type="component" value="Unassembled WGS sequence"/>
</dbReference>
<comment type="caution">
    <text evidence="1">The sequence shown here is derived from an EMBL/GenBank/DDBJ whole genome shotgun (WGS) entry which is preliminary data.</text>
</comment>